<evidence type="ECO:0000256" key="8">
    <source>
        <dbReference type="SAM" id="MobiDB-lite"/>
    </source>
</evidence>
<evidence type="ECO:0000256" key="7">
    <source>
        <dbReference type="ARBA" id="ARBA00023242"/>
    </source>
</evidence>
<evidence type="ECO:0000256" key="2">
    <source>
        <dbReference type="ARBA" id="ARBA00004496"/>
    </source>
</evidence>
<evidence type="ECO:0000256" key="9">
    <source>
        <dbReference type="SAM" id="SignalP"/>
    </source>
</evidence>
<keyword evidence="5" id="KW-0677">Repeat</keyword>
<dbReference type="InterPro" id="IPR057672">
    <property type="entry name" value="TPR_IPO4/5"/>
</dbReference>
<feature type="chain" id="PRO_5009133983" description="TOG domain-containing protein" evidence="9">
    <location>
        <begin position="23"/>
        <end position="1060"/>
    </location>
</feature>
<feature type="signal peptide" evidence="9">
    <location>
        <begin position="1"/>
        <end position="22"/>
    </location>
</feature>
<dbReference type="OrthoDB" id="543373at2759"/>
<dbReference type="STRING" id="675824.A0A1E3PWD7"/>
<evidence type="ECO:0000256" key="1">
    <source>
        <dbReference type="ARBA" id="ARBA00004123"/>
    </source>
</evidence>
<dbReference type="SMART" id="SM01349">
    <property type="entry name" value="TOG"/>
    <property type="match status" value="1"/>
</dbReference>
<sequence length="1060" mass="117104">MSSLPAEATAALLALLQSLTSPDNNTRSTAETSLNTEWISQRLDYLMLGLAEQMLLSEDQTLRSFSAVLFRRIAAKQPEDSEVLTSRLVDKLSPEVKTKIKEILLQALSNEQVNDTRHKICDTISELTFGTSDRWPELLEVLFQATKSPAPGLREAAFRVFAASPTIISKQHLPAVANVFREAFQDPSEDVRIGAIVAYTALFETLNKSSWPTLQPLLPDLLNVLPPLNTPQKSDQLTSTLSPLLDLAALAPKLFRPMFKTVVDFGISVIKNKEMESTTRQTALELLTTFADEAPGMCKKEPTYATSMVVQSLAMMTEVGEDDDDGATAWREDDDLDSDDADSTHVAARQSLDRLAVKLGGTTLLPPLFQWLPQMVASSNWQERHAALMAISAFAEGCRDVMIGELSKVLDMVLPLLQDPHPRVQWAACNAVGQMSTDFADDLQQQFGDHVLPSLIHVLESPEPRVQAHGAAALVNFCEEAEKETLEPFLDNLLSHLMVLLQSPKKYVQEQVLTTIAIVADAAETKFAKYYDTMMPILFNVLQADTGKEYRVLKAKCIECSSLIALAVGREKFSGLSQQLIHTYATIQSSITDSDDPAASYLIQAWGRICRVLGKDFLPYLGGVMPPLLEVGKTKPELQLIDDAADAENFDQEGWDLVPVQGKHIGIRTSLLEDKCTAIELLSIYASELGGGFEPYVAEILNDIVLPSLSFFFHDGVRIAAAQAIPHLLSAVKDSGPANTAKLAEYWRQIVTKLLEALTNEPFVELLTCFYTTLYQSIETIGIHSLTQEDMDKFVQSIISNMGDYLERVKSRAGQEDEYEDYAEEDKDEDMLIDEELVSEINKAIHSMFKAQRTSFLPNFEKLLPLLTEFVARPEVECREFSICVFDDLIEFCGPDAWRYQEVYLQPLATVLNDQSAALRQASAYGFGVAAQFGGEAFATTVASVVPHLFAIIGVPDARNEENVHATENASAAIAKILRFNGSQVANVDTVIDAWIQTLPIVNDEEAAPYAYSFLVDLIEQQHPAIPNHIPHILESVKKALDAKSLQGATAERVIRAVQG</sequence>
<dbReference type="InterPro" id="IPR011989">
    <property type="entry name" value="ARM-like"/>
</dbReference>
<dbReference type="GO" id="GO:0008139">
    <property type="term" value="F:nuclear localization sequence binding"/>
    <property type="evidence" value="ECO:0007669"/>
    <property type="project" value="EnsemblFungi"/>
</dbReference>
<keyword evidence="7" id="KW-0539">Nucleus</keyword>
<dbReference type="Pfam" id="PF18808">
    <property type="entry name" value="Importin_rep_4"/>
    <property type="match status" value="1"/>
</dbReference>
<evidence type="ECO:0000256" key="4">
    <source>
        <dbReference type="ARBA" id="ARBA00022490"/>
    </source>
</evidence>
<dbReference type="Pfam" id="PF18829">
    <property type="entry name" value="Importin_rep_6"/>
    <property type="match status" value="1"/>
</dbReference>
<dbReference type="Pfam" id="PF18816">
    <property type="entry name" value="Importin_rep_5"/>
    <property type="match status" value="1"/>
</dbReference>
<dbReference type="GO" id="GO:0005737">
    <property type="term" value="C:cytoplasm"/>
    <property type="evidence" value="ECO:0007669"/>
    <property type="project" value="UniProtKB-SubCell"/>
</dbReference>
<evidence type="ECO:0000313" key="12">
    <source>
        <dbReference type="Proteomes" id="UP000094385"/>
    </source>
</evidence>
<reference evidence="11 12" key="1">
    <citation type="journal article" date="2016" name="Proc. Natl. Acad. Sci. U.S.A.">
        <title>Comparative genomics of biotechnologically important yeasts.</title>
        <authorList>
            <person name="Riley R."/>
            <person name="Haridas S."/>
            <person name="Wolfe K.H."/>
            <person name="Lopes M.R."/>
            <person name="Hittinger C.T."/>
            <person name="Goeker M."/>
            <person name="Salamov A.A."/>
            <person name="Wisecaver J.H."/>
            <person name="Long T.M."/>
            <person name="Calvey C.H."/>
            <person name="Aerts A.L."/>
            <person name="Barry K.W."/>
            <person name="Choi C."/>
            <person name="Clum A."/>
            <person name="Coughlan A.Y."/>
            <person name="Deshpande S."/>
            <person name="Douglass A.P."/>
            <person name="Hanson S.J."/>
            <person name="Klenk H.-P."/>
            <person name="LaButti K.M."/>
            <person name="Lapidus A."/>
            <person name="Lindquist E.A."/>
            <person name="Lipzen A.M."/>
            <person name="Meier-Kolthoff J.P."/>
            <person name="Ohm R.A."/>
            <person name="Otillar R.P."/>
            <person name="Pangilinan J.L."/>
            <person name="Peng Y."/>
            <person name="Rokas A."/>
            <person name="Rosa C.A."/>
            <person name="Scheuner C."/>
            <person name="Sibirny A.A."/>
            <person name="Slot J.C."/>
            <person name="Stielow J.B."/>
            <person name="Sun H."/>
            <person name="Kurtzman C.P."/>
            <person name="Blackwell M."/>
            <person name="Grigoriev I.V."/>
            <person name="Jeffries T.W."/>
        </authorList>
    </citation>
    <scope>NUCLEOTIDE SEQUENCE [LARGE SCALE GENOMIC DNA]</scope>
    <source>
        <strain evidence="11 12">NRRL Y-11557</strain>
    </source>
</reference>
<feature type="region of interest" description="Disordered" evidence="8">
    <location>
        <begin position="321"/>
        <end position="342"/>
    </location>
</feature>
<dbReference type="GO" id="GO:0061608">
    <property type="term" value="F:nuclear import signal receptor activity"/>
    <property type="evidence" value="ECO:0007669"/>
    <property type="project" value="EnsemblFungi"/>
</dbReference>
<feature type="domain" description="TOG" evidence="10">
    <location>
        <begin position="351"/>
        <end position="597"/>
    </location>
</feature>
<dbReference type="PANTHER" id="PTHR10527">
    <property type="entry name" value="IMPORTIN BETA"/>
    <property type="match status" value="1"/>
</dbReference>
<keyword evidence="9" id="KW-0732">Signal</keyword>
<proteinExistence type="predicted"/>
<comment type="subcellular location">
    <subcellularLocation>
        <location evidence="2">Cytoplasm</location>
    </subcellularLocation>
    <subcellularLocation>
        <location evidence="1">Nucleus</location>
    </subcellularLocation>
</comment>
<evidence type="ECO:0000313" key="11">
    <source>
        <dbReference type="EMBL" id="ODQ69598.1"/>
    </source>
</evidence>
<dbReference type="GO" id="GO:0060188">
    <property type="term" value="P:regulation of protein desumoylation"/>
    <property type="evidence" value="ECO:0007669"/>
    <property type="project" value="EnsemblFungi"/>
</dbReference>
<dbReference type="InterPro" id="IPR016024">
    <property type="entry name" value="ARM-type_fold"/>
</dbReference>
<feature type="compositionally biased region" description="Acidic residues" evidence="8">
    <location>
        <begin position="321"/>
        <end position="341"/>
    </location>
</feature>
<dbReference type="SUPFAM" id="SSF48371">
    <property type="entry name" value="ARM repeat"/>
    <property type="match status" value="1"/>
</dbReference>
<dbReference type="Pfam" id="PF13513">
    <property type="entry name" value="HEAT_EZ"/>
    <property type="match status" value="1"/>
</dbReference>
<dbReference type="Pfam" id="PF25574">
    <property type="entry name" value="TPR_IMB1"/>
    <property type="match status" value="1"/>
</dbReference>
<dbReference type="Pfam" id="PF25780">
    <property type="entry name" value="TPR_IPO5"/>
    <property type="match status" value="1"/>
</dbReference>
<organism evidence="11 12">
    <name type="scientific">Lipomyces starkeyi NRRL Y-11557</name>
    <dbReference type="NCBI Taxonomy" id="675824"/>
    <lineage>
        <taxon>Eukaryota</taxon>
        <taxon>Fungi</taxon>
        <taxon>Dikarya</taxon>
        <taxon>Ascomycota</taxon>
        <taxon>Saccharomycotina</taxon>
        <taxon>Lipomycetes</taxon>
        <taxon>Lipomycetales</taxon>
        <taxon>Lipomycetaceae</taxon>
        <taxon>Lipomyces</taxon>
    </lineage>
</organism>
<accession>A0A1E3PWD7</accession>
<dbReference type="InterPro" id="IPR040122">
    <property type="entry name" value="Importin_beta"/>
</dbReference>
<dbReference type="InterPro" id="IPR058584">
    <property type="entry name" value="IMB1_TNPO1-like_TPR"/>
</dbReference>
<dbReference type="GO" id="GO:0034399">
    <property type="term" value="C:nuclear periphery"/>
    <property type="evidence" value="ECO:0007669"/>
    <property type="project" value="EnsemblFungi"/>
</dbReference>
<dbReference type="InterPro" id="IPR041653">
    <property type="entry name" value="Importin_rep_4"/>
</dbReference>
<dbReference type="Gene3D" id="1.25.10.10">
    <property type="entry name" value="Leucine-rich Repeat Variant"/>
    <property type="match status" value="1"/>
</dbReference>
<evidence type="ECO:0000256" key="6">
    <source>
        <dbReference type="ARBA" id="ARBA00022927"/>
    </source>
</evidence>
<protein>
    <recommendedName>
        <fullName evidence="10">TOG domain-containing protein</fullName>
    </recommendedName>
</protein>
<dbReference type="InterPro" id="IPR040928">
    <property type="entry name" value="Importin_rep_5"/>
</dbReference>
<evidence type="ECO:0000259" key="10">
    <source>
        <dbReference type="SMART" id="SM01349"/>
    </source>
</evidence>
<dbReference type="GO" id="GO:0006406">
    <property type="term" value="P:mRNA export from nucleus"/>
    <property type="evidence" value="ECO:0007669"/>
    <property type="project" value="EnsemblFungi"/>
</dbReference>
<dbReference type="InterPro" id="IPR034085">
    <property type="entry name" value="TOG"/>
</dbReference>
<gene>
    <name evidence="11" type="ORF">LIPSTDRAFT_58978</name>
</gene>
<keyword evidence="3" id="KW-0813">Transport</keyword>
<dbReference type="AlphaFoldDB" id="A0A1E3PWD7"/>
<evidence type="ECO:0000256" key="5">
    <source>
        <dbReference type="ARBA" id="ARBA00022737"/>
    </source>
</evidence>
<dbReference type="InterPro" id="IPR041389">
    <property type="entry name" value="Importin_rep_6"/>
</dbReference>
<keyword evidence="6" id="KW-0653">Protein transport</keyword>
<dbReference type="GO" id="GO:0006606">
    <property type="term" value="P:protein import into nucleus"/>
    <property type="evidence" value="ECO:0007669"/>
    <property type="project" value="EnsemblFungi"/>
</dbReference>
<name>A0A1E3PWD7_LIPST</name>
<dbReference type="Proteomes" id="UP000094385">
    <property type="component" value="Unassembled WGS sequence"/>
</dbReference>
<keyword evidence="4" id="KW-0963">Cytoplasm</keyword>
<evidence type="ECO:0000256" key="3">
    <source>
        <dbReference type="ARBA" id="ARBA00022448"/>
    </source>
</evidence>
<dbReference type="GO" id="GO:0007088">
    <property type="term" value="P:regulation of mitotic nuclear division"/>
    <property type="evidence" value="ECO:0007669"/>
    <property type="project" value="EnsemblFungi"/>
</dbReference>
<keyword evidence="12" id="KW-1185">Reference proteome</keyword>
<dbReference type="EMBL" id="KV454303">
    <property type="protein sequence ID" value="ODQ69598.1"/>
    <property type="molecule type" value="Genomic_DNA"/>
</dbReference>